<evidence type="ECO:0000313" key="1">
    <source>
        <dbReference type="Proteomes" id="UP000504635"/>
    </source>
</evidence>
<dbReference type="PANTHER" id="PTHR47027">
    <property type="entry name" value="REVERSE TRANSCRIPTASE DOMAIN-CONTAINING PROTEIN"/>
    <property type="match status" value="1"/>
</dbReference>
<keyword evidence="1" id="KW-1185">Reference proteome</keyword>
<dbReference type="GeneID" id="115880819"/>
<dbReference type="PANTHER" id="PTHR47027:SF20">
    <property type="entry name" value="REVERSE TRANSCRIPTASE-LIKE PROTEIN WITH RNA-DIRECTED DNA POLYMERASE DOMAIN"/>
    <property type="match status" value="1"/>
</dbReference>
<dbReference type="Proteomes" id="UP000504635">
    <property type="component" value="Unplaced"/>
</dbReference>
<protein>
    <submittedName>
        <fullName evidence="2">Uncharacterized protein LOC115880819</fullName>
    </submittedName>
</protein>
<dbReference type="KEGG" id="soy:115880819"/>
<sequence>MLYGSKVWQLSEKHKKKLMSIEMDFWRRSARISRLDRIRNERIREKMKVEGNIVRDIQEKQLQWYGHVQRMADDRIPKQVLQWTPTDRRKRGRPKLSWNQGIDSAMSERNLLPGDWDNRRRWRMETGGRRRTL</sequence>
<dbReference type="InParanoid" id="A0A6J2XR31"/>
<dbReference type="OrthoDB" id="6776761at2759"/>
<proteinExistence type="predicted"/>
<name>A0A6J2XR31_SITOR</name>
<organism evidence="1 2">
    <name type="scientific">Sitophilus oryzae</name>
    <name type="common">Rice weevil</name>
    <name type="synonym">Curculio oryzae</name>
    <dbReference type="NCBI Taxonomy" id="7048"/>
    <lineage>
        <taxon>Eukaryota</taxon>
        <taxon>Metazoa</taxon>
        <taxon>Ecdysozoa</taxon>
        <taxon>Arthropoda</taxon>
        <taxon>Hexapoda</taxon>
        <taxon>Insecta</taxon>
        <taxon>Pterygota</taxon>
        <taxon>Neoptera</taxon>
        <taxon>Endopterygota</taxon>
        <taxon>Coleoptera</taxon>
        <taxon>Polyphaga</taxon>
        <taxon>Cucujiformia</taxon>
        <taxon>Curculionidae</taxon>
        <taxon>Dryophthorinae</taxon>
        <taxon>Sitophilus</taxon>
    </lineage>
</organism>
<reference evidence="2" key="1">
    <citation type="submission" date="2025-08" db="UniProtKB">
        <authorList>
            <consortium name="RefSeq"/>
        </authorList>
    </citation>
    <scope>IDENTIFICATION</scope>
    <source>
        <tissue evidence="2">Gonads</tissue>
    </source>
</reference>
<evidence type="ECO:0000313" key="2">
    <source>
        <dbReference type="RefSeq" id="XP_030753973.1"/>
    </source>
</evidence>
<gene>
    <name evidence="2" type="primary">LOC115880819</name>
</gene>
<dbReference type="RefSeq" id="XP_030753973.1">
    <property type="nucleotide sequence ID" value="XM_030898113.1"/>
</dbReference>
<accession>A0A6J2XR31</accession>
<dbReference type="AlphaFoldDB" id="A0A6J2XR31"/>